<sequence>MAIGVPRGQHALSVSAIFTSLATVLTVVRIYTRAFMVKQMGADDWTIIISLAFSWAFFGLFVGETAYLMGEHIDRIPPETLTKQMICFWASVPIYQASLITTKASILLQYKRVFSTPRMRLTCYCLIGFLGIWGTWTFVSAWLNCIPVAKFWNDSLEGHCLNKKALWFSNSGIHIFTDIVLLVFPMPVLKSLQLPRRQKLALMAVFALGAFVLVTSILRLQSLLVISDSKDPTYDNPGAATWSAIECNVAIICACLPATRALISKIIPRIFSTGKSKNTTNPYLNQGTRSRNTNLPGFQASVAAGSRNDPSDYHMSTFGKRIESDEAISSSPPTEIKVTTKISQESVLHQPDDCSSMKGLIKD</sequence>
<evidence type="ECO:0000313" key="10">
    <source>
        <dbReference type="Proteomes" id="UP000184073"/>
    </source>
</evidence>
<dbReference type="PANTHER" id="PTHR33048">
    <property type="entry name" value="PTH11-LIKE INTEGRAL MEMBRANE PROTEIN (AFU_ORTHOLOGUE AFUA_5G11245)"/>
    <property type="match status" value="1"/>
</dbReference>
<feature type="region of interest" description="Disordered" evidence="6">
    <location>
        <begin position="342"/>
        <end position="363"/>
    </location>
</feature>
<organism evidence="9 10">
    <name type="scientific">Aspergillus versicolor CBS 583.65</name>
    <dbReference type="NCBI Taxonomy" id="1036611"/>
    <lineage>
        <taxon>Eukaryota</taxon>
        <taxon>Fungi</taxon>
        <taxon>Dikarya</taxon>
        <taxon>Ascomycota</taxon>
        <taxon>Pezizomycotina</taxon>
        <taxon>Eurotiomycetes</taxon>
        <taxon>Eurotiomycetidae</taxon>
        <taxon>Eurotiales</taxon>
        <taxon>Aspergillaceae</taxon>
        <taxon>Aspergillus</taxon>
        <taxon>Aspergillus subgen. Nidulantes</taxon>
    </lineage>
</organism>
<dbReference type="VEuPathDB" id="FungiDB:ASPVEDRAFT_460228"/>
<dbReference type="PANTHER" id="PTHR33048:SF132">
    <property type="entry name" value="MEMBRANE PROTEIN, PUTATIVE (AFU_ORTHOLOGUE AFUA_6G07820)-RELATED"/>
    <property type="match status" value="1"/>
</dbReference>
<comment type="similarity">
    <text evidence="5">Belongs to the SAT4 family.</text>
</comment>
<evidence type="ECO:0000256" key="3">
    <source>
        <dbReference type="ARBA" id="ARBA00022989"/>
    </source>
</evidence>
<accession>A0A1L9PAE9</accession>
<reference evidence="10" key="1">
    <citation type="journal article" date="2017" name="Genome Biol.">
        <title>Comparative genomics reveals high biological diversity and specific adaptations in the industrially and medically important fungal genus Aspergillus.</title>
        <authorList>
            <person name="de Vries R.P."/>
            <person name="Riley R."/>
            <person name="Wiebenga A."/>
            <person name="Aguilar-Osorio G."/>
            <person name="Amillis S."/>
            <person name="Uchima C.A."/>
            <person name="Anderluh G."/>
            <person name="Asadollahi M."/>
            <person name="Askin M."/>
            <person name="Barry K."/>
            <person name="Battaglia E."/>
            <person name="Bayram O."/>
            <person name="Benocci T."/>
            <person name="Braus-Stromeyer S.A."/>
            <person name="Caldana C."/>
            <person name="Canovas D."/>
            <person name="Cerqueira G.C."/>
            <person name="Chen F."/>
            <person name="Chen W."/>
            <person name="Choi C."/>
            <person name="Clum A."/>
            <person name="Dos Santos R.A."/>
            <person name="Damasio A.R."/>
            <person name="Diallinas G."/>
            <person name="Emri T."/>
            <person name="Fekete E."/>
            <person name="Flipphi M."/>
            <person name="Freyberg S."/>
            <person name="Gallo A."/>
            <person name="Gournas C."/>
            <person name="Habgood R."/>
            <person name="Hainaut M."/>
            <person name="Harispe M.L."/>
            <person name="Henrissat B."/>
            <person name="Hilden K.S."/>
            <person name="Hope R."/>
            <person name="Hossain A."/>
            <person name="Karabika E."/>
            <person name="Karaffa L."/>
            <person name="Karanyi Z."/>
            <person name="Krasevec N."/>
            <person name="Kuo A."/>
            <person name="Kusch H."/>
            <person name="LaButti K."/>
            <person name="Lagendijk E.L."/>
            <person name="Lapidus A."/>
            <person name="Levasseur A."/>
            <person name="Lindquist E."/>
            <person name="Lipzen A."/>
            <person name="Logrieco A.F."/>
            <person name="MacCabe A."/>
            <person name="Maekelae M.R."/>
            <person name="Malavazi I."/>
            <person name="Melin P."/>
            <person name="Meyer V."/>
            <person name="Mielnichuk N."/>
            <person name="Miskei M."/>
            <person name="Molnar A.P."/>
            <person name="Mule G."/>
            <person name="Ngan C.Y."/>
            <person name="Orejas M."/>
            <person name="Orosz E."/>
            <person name="Ouedraogo J.P."/>
            <person name="Overkamp K.M."/>
            <person name="Park H.-S."/>
            <person name="Perrone G."/>
            <person name="Piumi F."/>
            <person name="Punt P.J."/>
            <person name="Ram A.F."/>
            <person name="Ramon A."/>
            <person name="Rauscher S."/>
            <person name="Record E."/>
            <person name="Riano-Pachon D.M."/>
            <person name="Robert V."/>
            <person name="Roehrig J."/>
            <person name="Ruller R."/>
            <person name="Salamov A."/>
            <person name="Salih N.S."/>
            <person name="Samson R.A."/>
            <person name="Sandor E."/>
            <person name="Sanguinetti M."/>
            <person name="Schuetze T."/>
            <person name="Sepcic K."/>
            <person name="Shelest E."/>
            <person name="Sherlock G."/>
            <person name="Sophianopoulou V."/>
            <person name="Squina F.M."/>
            <person name="Sun H."/>
            <person name="Susca A."/>
            <person name="Todd R.B."/>
            <person name="Tsang A."/>
            <person name="Unkles S.E."/>
            <person name="van de Wiele N."/>
            <person name="van Rossen-Uffink D."/>
            <person name="Oliveira J.V."/>
            <person name="Vesth T.C."/>
            <person name="Visser J."/>
            <person name="Yu J.-H."/>
            <person name="Zhou M."/>
            <person name="Andersen M.R."/>
            <person name="Archer D.B."/>
            <person name="Baker S.E."/>
            <person name="Benoit I."/>
            <person name="Brakhage A.A."/>
            <person name="Braus G.H."/>
            <person name="Fischer R."/>
            <person name="Frisvad J.C."/>
            <person name="Goldman G.H."/>
            <person name="Houbraken J."/>
            <person name="Oakley B."/>
            <person name="Pocsi I."/>
            <person name="Scazzocchio C."/>
            <person name="Seiboth B."/>
            <person name="vanKuyk P.A."/>
            <person name="Wortman J."/>
            <person name="Dyer P.S."/>
            <person name="Grigoriev I.V."/>
        </authorList>
    </citation>
    <scope>NUCLEOTIDE SEQUENCE [LARGE SCALE GENOMIC DNA]</scope>
    <source>
        <strain evidence="10">CBS 583.65</strain>
    </source>
</reference>
<dbReference type="GeneID" id="63728960"/>
<evidence type="ECO:0000256" key="7">
    <source>
        <dbReference type="SAM" id="Phobius"/>
    </source>
</evidence>
<dbReference type="InterPro" id="IPR052337">
    <property type="entry name" value="SAT4-like"/>
</dbReference>
<comment type="subcellular location">
    <subcellularLocation>
        <location evidence="1">Membrane</location>
        <topology evidence="1">Multi-pass membrane protein</topology>
    </subcellularLocation>
</comment>
<evidence type="ECO:0000259" key="8">
    <source>
        <dbReference type="Pfam" id="PF20684"/>
    </source>
</evidence>
<dbReference type="OrthoDB" id="444631at2759"/>
<keyword evidence="4 7" id="KW-0472">Membrane</keyword>
<dbReference type="RefSeq" id="XP_040664216.1">
    <property type="nucleotide sequence ID" value="XM_040813449.1"/>
</dbReference>
<keyword evidence="2 7" id="KW-0812">Transmembrane</keyword>
<dbReference type="GO" id="GO:0016020">
    <property type="term" value="C:membrane"/>
    <property type="evidence" value="ECO:0007669"/>
    <property type="project" value="UniProtKB-SubCell"/>
</dbReference>
<keyword evidence="10" id="KW-1185">Reference proteome</keyword>
<evidence type="ECO:0000256" key="5">
    <source>
        <dbReference type="ARBA" id="ARBA00038359"/>
    </source>
</evidence>
<feature type="transmembrane region" description="Helical" evidence="7">
    <location>
        <begin position="240"/>
        <end position="263"/>
    </location>
</feature>
<keyword evidence="3 7" id="KW-1133">Transmembrane helix</keyword>
<feature type="transmembrane region" description="Helical" evidence="7">
    <location>
        <begin position="121"/>
        <end position="143"/>
    </location>
</feature>
<proteinExistence type="inferred from homology"/>
<dbReference type="Pfam" id="PF20684">
    <property type="entry name" value="Fung_rhodopsin"/>
    <property type="match status" value="1"/>
</dbReference>
<dbReference type="Proteomes" id="UP000184073">
    <property type="component" value="Unassembled WGS sequence"/>
</dbReference>
<feature type="domain" description="Rhodopsin" evidence="8">
    <location>
        <begin position="28"/>
        <end position="265"/>
    </location>
</feature>
<name>A0A1L9PAE9_ASPVE</name>
<evidence type="ECO:0000256" key="1">
    <source>
        <dbReference type="ARBA" id="ARBA00004141"/>
    </source>
</evidence>
<evidence type="ECO:0000313" key="9">
    <source>
        <dbReference type="EMBL" id="OJI98453.1"/>
    </source>
</evidence>
<dbReference type="EMBL" id="KV878126">
    <property type="protein sequence ID" value="OJI98453.1"/>
    <property type="molecule type" value="Genomic_DNA"/>
</dbReference>
<gene>
    <name evidence="9" type="ORF">ASPVEDRAFT_460228</name>
</gene>
<feature type="transmembrane region" description="Helical" evidence="7">
    <location>
        <begin position="165"/>
        <end position="188"/>
    </location>
</feature>
<dbReference type="STRING" id="1036611.A0A1L9PAE9"/>
<evidence type="ECO:0000256" key="4">
    <source>
        <dbReference type="ARBA" id="ARBA00023136"/>
    </source>
</evidence>
<dbReference type="InterPro" id="IPR049326">
    <property type="entry name" value="Rhodopsin_dom_fungi"/>
</dbReference>
<dbReference type="AlphaFoldDB" id="A0A1L9PAE9"/>
<feature type="transmembrane region" description="Helical" evidence="7">
    <location>
        <begin position="81"/>
        <end position="100"/>
    </location>
</feature>
<feature type="transmembrane region" description="Helical" evidence="7">
    <location>
        <begin position="200"/>
        <end position="220"/>
    </location>
</feature>
<feature type="transmembrane region" description="Helical" evidence="7">
    <location>
        <begin position="44"/>
        <end position="69"/>
    </location>
</feature>
<evidence type="ECO:0000256" key="6">
    <source>
        <dbReference type="SAM" id="MobiDB-lite"/>
    </source>
</evidence>
<evidence type="ECO:0000256" key="2">
    <source>
        <dbReference type="ARBA" id="ARBA00022692"/>
    </source>
</evidence>
<protein>
    <recommendedName>
        <fullName evidence="8">Rhodopsin domain-containing protein</fullName>
    </recommendedName>
</protein>
<feature type="transmembrane region" description="Helical" evidence="7">
    <location>
        <begin position="12"/>
        <end position="32"/>
    </location>
</feature>